<feature type="region of interest" description="Domain III" evidence="6">
    <location>
        <begin position="164"/>
        <end position="213"/>
    </location>
</feature>
<keyword evidence="8" id="KW-0347">Helicase</keyword>
<dbReference type="InterPro" id="IPR012340">
    <property type="entry name" value="NA-bd_OB-fold"/>
</dbReference>
<dbReference type="InterPro" id="IPR010994">
    <property type="entry name" value="RuvA_2-like"/>
</dbReference>
<gene>
    <name evidence="6" type="primary">ruvA</name>
    <name evidence="8" type="ORF">IV68_GL000914</name>
</gene>
<evidence type="ECO:0000313" key="8">
    <source>
        <dbReference type="EMBL" id="KRN31661.1"/>
    </source>
</evidence>
<evidence type="ECO:0000256" key="4">
    <source>
        <dbReference type="ARBA" id="ARBA00023172"/>
    </source>
</evidence>
<keyword evidence="9" id="KW-1185">Reference proteome</keyword>
<evidence type="ECO:0000256" key="6">
    <source>
        <dbReference type="HAMAP-Rule" id="MF_00031"/>
    </source>
</evidence>
<dbReference type="GO" id="GO:0009379">
    <property type="term" value="C:Holliday junction helicase complex"/>
    <property type="evidence" value="ECO:0007669"/>
    <property type="project" value="InterPro"/>
</dbReference>
<dbReference type="GO" id="GO:0006310">
    <property type="term" value="P:DNA recombination"/>
    <property type="evidence" value="ECO:0007669"/>
    <property type="project" value="UniProtKB-UniRule"/>
</dbReference>
<feature type="domain" description="Helix-hairpin-helix DNA-binding motif class 1" evidence="7">
    <location>
        <begin position="80"/>
        <end position="99"/>
    </location>
</feature>
<comment type="similarity">
    <text evidence="6">Belongs to the RuvA family.</text>
</comment>
<dbReference type="GO" id="GO:0048476">
    <property type="term" value="C:Holliday junction resolvase complex"/>
    <property type="evidence" value="ECO:0007669"/>
    <property type="project" value="UniProtKB-UniRule"/>
</dbReference>
<protein>
    <recommendedName>
        <fullName evidence="6">Holliday junction branch migration complex subunit RuvA</fullName>
    </recommendedName>
</protein>
<keyword evidence="8" id="KW-0547">Nucleotide-binding</keyword>
<evidence type="ECO:0000313" key="9">
    <source>
        <dbReference type="Proteomes" id="UP000051296"/>
    </source>
</evidence>
<dbReference type="EMBL" id="JQAX01000003">
    <property type="protein sequence ID" value="KRN31661.1"/>
    <property type="molecule type" value="Genomic_DNA"/>
</dbReference>
<dbReference type="GO" id="GO:0000400">
    <property type="term" value="F:four-way junction DNA binding"/>
    <property type="evidence" value="ECO:0007669"/>
    <property type="project" value="UniProtKB-UniRule"/>
</dbReference>
<evidence type="ECO:0000256" key="3">
    <source>
        <dbReference type="ARBA" id="ARBA00023125"/>
    </source>
</evidence>
<proteinExistence type="inferred from homology"/>
<dbReference type="HAMAP" id="MF_00031">
    <property type="entry name" value="DNA_HJ_migration_RuvA"/>
    <property type="match status" value="1"/>
</dbReference>
<sequence>MLMTKGRYIMYEYIKGLVTNIMPTYITVEAAGIGYHILVANPYDFEQSDQPIQVYLEQVIRENEHTLYGFTDLDSKRLFEKLLAVSGIGPKSALAILASNDHTGLVRAISEQDIAFLTKFPGIGKKTAQQIILDLQNKLTDLPFYGQTDLNDLPAAMEAQAKGIPNQALADALLALEALGYTKKQLQGIEKKLATQALTDTAAYVSAGLKLLQ</sequence>
<dbReference type="InterPro" id="IPR011114">
    <property type="entry name" value="RuvA_C"/>
</dbReference>
<keyword evidence="4 6" id="KW-0233">DNA recombination</keyword>
<dbReference type="Pfam" id="PF14520">
    <property type="entry name" value="HHH_5"/>
    <property type="match status" value="1"/>
</dbReference>
<keyword evidence="5 6" id="KW-0234">DNA repair</keyword>
<dbReference type="SUPFAM" id="SSF50249">
    <property type="entry name" value="Nucleic acid-binding proteins"/>
    <property type="match status" value="1"/>
</dbReference>
<keyword evidence="1 6" id="KW-0963">Cytoplasm</keyword>
<reference evidence="8 9" key="1">
    <citation type="journal article" date="2015" name="Genome Announc.">
        <title>Expanding the biotechnology potential of lactobacilli through comparative genomics of 213 strains and associated genera.</title>
        <authorList>
            <person name="Sun Z."/>
            <person name="Harris H.M."/>
            <person name="McCann A."/>
            <person name="Guo C."/>
            <person name="Argimon S."/>
            <person name="Zhang W."/>
            <person name="Yang X."/>
            <person name="Jeffery I.B."/>
            <person name="Cooney J.C."/>
            <person name="Kagawa T.F."/>
            <person name="Liu W."/>
            <person name="Song Y."/>
            <person name="Salvetti E."/>
            <person name="Wrobel A."/>
            <person name="Rasinkangas P."/>
            <person name="Parkhill J."/>
            <person name="Rea M.C."/>
            <person name="O'Sullivan O."/>
            <person name="Ritari J."/>
            <person name="Douillard F.P."/>
            <person name="Paul Ross R."/>
            <person name="Yang R."/>
            <person name="Briner A.E."/>
            <person name="Felis G.E."/>
            <person name="de Vos W.M."/>
            <person name="Barrangou R."/>
            <person name="Klaenhammer T.R."/>
            <person name="Caufield P.W."/>
            <person name="Cui Y."/>
            <person name="Zhang H."/>
            <person name="O'Toole P.W."/>
        </authorList>
    </citation>
    <scope>NUCLEOTIDE SEQUENCE [LARGE SCALE GENOMIC DNA]</scope>
    <source>
        <strain evidence="8 9">DSM 20190</strain>
    </source>
</reference>
<dbReference type="STRING" id="1123500.GCA_000420365_01086"/>
<comment type="caution">
    <text evidence="6">Lacks conserved residue(s) required for the propagation of feature annotation.</text>
</comment>
<organism evidence="8 9">
    <name type="scientific">Weissella halotolerans DSM 20190</name>
    <dbReference type="NCBI Taxonomy" id="1123500"/>
    <lineage>
        <taxon>Bacteria</taxon>
        <taxon>Bacillati</taxon>
        <taxon>Bacillota</taxon>
        <taxon>Bacilli</taxon>
        <taxon>Lactobacillales</taxon>
        <taxon>Lactobacillaceae</taxon>
        <taxon>Weissella</taxon>
    </lineage>
</organism>
<dbReference type="GO" id="GO:0005524">
    <property type="term" value="F:ATP binding"/>
    <property type="evidence" value="ECO:0007669"/>
    <property type="project" value="InterPro"/>
</dbReference>
<name>A0A0R2G439_9LACO</name>
<evidence type="ECO:0000256" key="5">
    <source>
        <dbReference type="ARBA" id="ARBA00023204"/>
    </source>
</evidence>
<dbReference type="AlphaFoldDB" id="A0A0R2G439"/>
<dbReference type="InterPro" id="IPR000085">
    <property type="entry name" value="RuvA"/>
</dbReference>
<keyword evidence="8" id="KW-0378">Hydrolase</keyword>
<feature type="domain" description="Helix-hairpin-helix DNA-binding motif class 1" evidence="7">
    <location>
        <begin position="115"/>
        <end position="134"/>
    </location>
</feature>
<dbReference type="GO" id="GO:0005737">
    <property type="term" value="C:cytoplasm"/>
    <property type="evidence" value="ECO:0007669"/>
    <property type="project" value="UniProtKB-SubCell"/>
</dbReference>
<dbReference type="GO" id="GO:0006281">
    <property type="term" value="P:DNA repair"/>
    <property type="evidence" value="ECO:0007669"/>
    <property type="project" value="UniProtKB-UniRule"/>
</dbReference>
<dbReference type="InterPro" id="IPR003583">
    <property type="entry name" value="Hlx-hairpin-Hlx_DNA-bd_motif"/>
</dbReference>
<comment type="function">
    <text evidence="6">The RuvA-RuvB-RuvC complex processes Holliday junction (HJ) DNA during genetic recombination and DNA repair, while the RuvA-RuvB complex plays an important role in the rescue of blocked DNA replication forks via replication fork reversal (RFR). RuvA specifically binds to HJ cruciform DNA, conferring on it an open structure. The RuvB hexamer acts as an ATP-dependent pump, pulling dsDNA into and through the RuvAB complex. HJ branch migration allows RuvC to scan DNA until it finds its consensus sequence, where it cleaves and resolves the cruciform DNA.</text>
</comment>
<dbReference type="SMART" id="SM00278">
    <property type="entry name" value="HhH1"/>
    <property type="match status" value="2"/>
</dbReference>
<dbReference type="PATRIC" id="fig|1123500.6.peg.920"/>
<evidence type="ECO:0000256" key="1">
    <source>
        <dbReference type="ARBA" id="ARBA00022490"/>
    </source>
</evidence>
<dbReference type="InterPro" id="IPR036267">
    <property type="entry name" value="RuvA_C_sf"/>
</dbReference>
<keyword evidence="2 6" id="KW-0227">DNA damage</keyword>
<dbReference type="Pfam" id="PF07499">
    <property type="entry name" value="RuvA_C"/>
    <property type="match status" value="1"/>
</dbReference>
<evidence type="ECO:0000256" key="2">
    <source>
        <dbReference type="ARBA" id="ARBA00022763"/>
    </source>
</evidence>
<dbReference type="FunCoup" id="A0A0R2G439">
    <property type="interactions" value="258"/>
</dbReference>
<dbReference type="NCBIfam" id="TIGR00084">
    <property type="entry name" value="ruvA"/>
    <property type="match status" value="1"/>
</dbReference>
<dbReference type="Gene3D" id="1.10.150.20">
    <property type="entry name" value="5' to 3' exonuclease, C-terminal subdomain"/>
    <property type="match status" value="1"/>
</dbReference>
<keyword evidence="3 6" id="KW-0238">DNA-binding</keyword>
<dbReference type="eggNOG" id="COG0632">
    <property type="taxonomic scope" value="Bacteria"/>
</dbReference>
<dbReference type="GO" id="GO:0009378">
    <property type="term" value="F:four-way junction helicase activity"/>
    <property type="evidence" value="ECO:0007669"/>
    <property type="project" value="InterPro"/>
</dbReference>
<dbReference type="Pfam" id="PF01330">
    <property type="entry name" value="RuvA_N"/>
    <property type="match status" value="1"/>
</dbReference>
<dbReference type="InParanoid" id="A0A0R2G439"/>
<dbReference type="Proteomes" id="UP000051296">
    <property type="component" value="Unassembled WGS sequence"/>
</dbReference>
<dbReference type="Gene3D" id="2.40.50.140">
    <property type="entry name" value="Nucleic acid-binding proteins"/>
    <property type="match status" value="1"/>
</dbReference>
<dbReference type="InterPro" id="IPR013849">
    <property type="entry name" value="DNA_helicase_Holl-junc_RuvA_I"/>
</dbReference>
<accession>A0A0R2G439</accession>
<comment type="subunit">
    <text evidence="6">Homotetramer. Forms an RuvA(8)-RuvB(12)-Holliday junction (HJ) complex. HJ DNA is sandwiched between 2 RuvA tetramers; dsDNA enters through RuvA and exits via RuvB. An RuvB hexamer assembles on each DNA strand where it exits the tetramer. Each RuvB hexamer is contacted by two RuvA subunits (via domain III) on 2 adjacent RuvB subunits; this complex drives branch migration. In the full resolvosome a probable DNA-RuvA(4)-RuvB(12)-RuvC(2) complex forms which resolves the HJ.</text>
</comment>
<dbReference type="SUPFAM" id="SSF47781">
    <property type="entry name" value="RuvA domain 2-like"/>
    <property type="match status" value="1"/>
</dbReference>
<comment type="caution">
    <text evidence="8">The sequence shown here is derived from an EMBL/GenBank/DDBJ whole genome shotgun (WGS) entry which is preliminary data.</text>
</comment>
<comment type="subcellular location">
    <subcellularLocation>
        <location evidence="6">Cytoplasm</location>
    </subcellularLocation>
</comment>
<keyword evidence="8" id="KW-0067">ATP-binding</keyword>
<comment type="domain">
    <text evidence="6">Has three domains with a flexible linker between the domains II and III and assumes an 'L' shape. Domain III is highly mobile and contacts RuvB.</text>
</comment>
<dbReference type="SUPFAM" id="SSF46929">
    <property type="entry name" value="DNA helicase RuvA subunit, C-terminal domain"/>
    <property type="match status" value="1"/>
</dbReference>
<evidence type="ECO:0000259" key="7">
    <source>
        <dbReference type="SMART" id="SM00278"/>
    </source>
</evidence>